<evidence type="ECO:0000313" key="3">
    <source>
        <dbReference type="Proteomes" id="UP000193067"/>
    </source>
</evidence>
<name>A0A1Y2IZ11_TRAC3</name>
<feature type="compositionally biased region" description="Basic and acidic residues" evidence="1">
    <location>
        <begin position="35"/>
        <end position="55"/>
    </location>
</feature>
<dbReference type="EMBL" id="KZ084091">
    <property type="protein sequence ID" value="OSD05913.1"/>
    <property type="molecule type" value="Genomic_DNA"/>
</dbReference>
<keyword evidence="3" id="KW-1185">Reference proteome</keyword>
<protein>
    <submittedName>
        <fullName evidence="2">Uncharacterized protein</fullName>
    </submittedName>
</protein>
<dbReference type="Proteomes" id="UP000193067">
    <property type="component" value="Unassembled WGS sequence"/>
</dbReference>
<evidence type="ECO:0000256" key="1">
    <source>
        <dbReference type="SAM" id="MobiDB-lite"/>
    </source>
</evidence>
<sequence>MRRLNTHTEHVGDRLSFSRNCQAVTNLTPDALAREAAENPKHETCDFREETRWTEPRSAGLHPRSSQRDQDLPVGRGTCGISSCPCRLRRILTSSCAYQSQGSHGRAESAAYGRSPLLRSHEFPVSIGFFSVEMIRGSSRYRIAAPEAGHQRGLTSYAPYVDALVWGSREKHHRIRWWCLHEEDTLRCFELVPVPL</sequence>
<organism evidence="2 3">
    <name type="scientific">Trametes coccinea (strain BRFM310)</name>
    <name type="common">Pycnoporus coccineus</name>
    <dbReference type="NCBI Taxonomy" id="1353009"/>
    <lineage>
        <taxon>Eukaryota</taxon>
        <taxon>Fungi</taxon>
        <taxon>Dikarya</taxon>
        <taxon>Basidiomycota</taxon>
        <taxon>Agaricomycotina</taxon>
        <taxon>Agaricomycetes</taxon>
        <taxon>Polyporales</taxon>
        <taxon>Polyporaceae</taxon>
        <taxon>Trametes</taxon>
    </lineage>
</organism>
<feature type="region of interest" description="Disordered" evidence="1">
    <location>
        <begin position="35"/>
        <end position="73"/>
    </location>
</feature>
<dbReference type="AlphaFoldDB" id="A0A1Y2IZ11"/>
<gene>
    <name evidence="2" type="ORF">PYCCODRAFT_1056594</name>
</gene>
<proteinExistence type="predicted"/>
<evidence type="ECO:0000313" key="2">
    <source>
        <dbReference type="EMBL" id="OSD05913.1"/>
    </source>
</evidence>
<accession>A0A1Y2IZ11</accession>
<reference evidence="2 3" key="1">
    <citation type="journal article" date="2015" name="Biotechnol. Biofuels">
        <title>Enhanced degradation of softwood versus hardwood by the white-rot fungus Pycnoporus coccineus.</title>
        <authorList>
            <person name="Couturier M."/>
            <person name="Navarro D."/>
            <person name="Chevret D."/>
            <person name="Henrissat B."/>
            <person name="Piumi F."/>
            <person name="Ruiz-Duenas F.J."/>
            <person name="Martinez A.T."/>
            <person name="Grigoriev I.V."/>
            <person name="Riley R."/>
            <person name="Lipzen A."/>
            <person name="Berrin J.G."/>
            <person name="Master E.R."/>
            <person name="Rosso M.N."/>
        </authorList>
    </citation>
    <scope>NUCLEOTIDE SEQUENCE [LARGE SCALE GENOMIC DNA]</scope>
    <source>
        <strain evidence="2 3">BRFM310</strain>
    </source>
</reference>